<dbReference type="AlphaFoldDB" id="A0A151WPT1"/>
<reference evidence="2 3" key="1">
    <citation type="submission" date="2015-09" db="EMBL/GenBank/DDBJ databases">
        <title>Trachymyrmex zeteki WGS genome.</title>
        <authorList>
            <person name="Nygaard S."/>
            <person name="Hu H."/>
            <person name="Boomsma J."/>
            <person name="Zhang G."/>
        </authorList>
    </citation>
    <scope>NUCLEOTIDE SEQUENCE [LARGE SCALE GENOMIC DNA]</scope>
    <source>
        <strain evidence="2">Tzet28-1</strain>
        <tissue evidence="2">Whole body</tissue>
    </source>
</reference>
<evidence type="ECO:0000256" key="1">
    <source>
        <dbReference type="SAM" id="MobiDB-lite"/>
    </source>
</evidence>
<proteinExistence type="predicted"/>
<dbReference type="Proteomes" id="UP000075809">
    <property type="component" value="Unassembled WGS sequence"/>
</dbReference>
<accession>A0A151WPT1</accession>
<feature type="region of interest" description="Disordered" evidence="1">
    <location>
        <begin position="1"/>
        <end position="40"/>
    </location>
</feature>
<feature type="compositionally biased region" description="Basic and acidic residues" evidence="1">
    <location>
        <begin position="20"/>
        <end position="40"/>
    </location>
</feature>
<keyword evidence="3" id="KW-1185">Reference proteome</keyword>
<gene>
    <name evidence="2" type="ORF">ALC60_11084</name>
</gene>
<evidence type="ECO:0000313" key="2">
    <source>
        <dbReference type="EMBL" id="KYQ49909.1"/>
    </source>
</evidence>
<protein>
    <submittedName>
        <fullName evidence="2">Uncharacterized protein</fullName>
    </submittedName>
</protein>
<organism evidence="2 3">
    <name type="scientific">Mycetomoellerius zeteki</name>
    <dbReference type="NCBI Taxonomy" id="64791"/>
    <lineage>
        <taxon>Eukaryota</taxon>
        <taxon>Metazoa</taxon>
        <taxon>Ecdysozoa</taxon>
        <taxon>Arthropoda</taxon>
        <taxon>Hexapoda</taxon>
        <taxon>Insecta</taxon>
        <taxon>Pterygota</taxon>
        <taxon>Neoptera</taxon>
        <taxon>Endopterygota</taxon>
        <taxon>Hymenoptera</taxon>
        <taxon>Apocrita</taxon>
        <taxon>Aculeata</taxon>
        <taxon>Formicoidea</taxon>
        <taxon>Formicidae</taxon>
        <taxon>Myrmicinae</taxon>
        <taxon>Mycetomoellerius</taxon>
    </lineage>
</organism>
<name>A0A151WPT1_9HYME</name>
<sequence length="224" mass="25335">MQPRPPAAGFVCSLVNRPSHGREKENTQSERERREANQQTRDLDAVMYLFPFFIAPENEIETRRFGRNRDHSTVIGRATPASSRLRSRRSRRATTSCFSASVFGVGIYSVEKPQNPGESCSAGWKLATEPMNRFFQRRPEGQLSFSSTRIAEKKHVEPYSMRESATRTVQRIKQHKNHSYVPGLAGTAVDILGKLLDCASPHFQIRMGLFRDFGESGNNSSKDI</sequence>
<dbReference type="EMBL" id="KQ982851">
    <property type="protein sequence ID" value="KYQ49909.1"/>
    <property type="molecule type" value="Genomic_DNA"/>
</dbReference>
<evidence type="ECO:0000313" key="3">
    <source>
        <dbReference type="Proteomes" id="UP000075809"/>
    </source>
</evidence>